<feature type="domain" description="Beta-hexosaminidase eukaryotic type N-terminal" evidence="16">
    <location>
        <begin position="18"/>
        <end position="154"/>
    </location>
</feature>
<keyword evidence="12" id="KW-0326">Glycosidase</keyword>
<dbReference type="GO" id="GO:0004497">
    <property type="term" value="F:monooxygenase activity"/>
    <property type="evidence" value="ECO:0007669"/>
    <property type="project" value="UniProtKB-KW"/>
</dbReference>
<dbReference type="GO" id="GO:0005506">
    <property type="term" value="F:iron ion binding"/>
    <property type="evidence" value="ECO:0007669"/>
    <property type="project" value="InterPro"/>
</dbReference>
<comment type="similarity">
    <text evidence="4">Belongs to the cytochrome P450 family.</text>
</comment>
<keyword evidence="10" id="KW-0503">Monooxygenase</keyword>
<proteinExistence type="inferred from homology"/>
<feature type="active site" description="Proton donor" evidence="13">
    <location>
        <position position="305"/>
    </location>
</feature>
<evidence type="ECO:0000259" key="15">
    <source>
        <dbReference type="Pfam" id="PF00728"/>
    </source>
</evidence>
<evidence type="ECO:0000259" key="16">
    <source>
        <dbReference type="Pfam" id="PF14845"/>
    </source>
</evidence>
<dbReference type="Gene3D" id="3.20.20.80">
    <property type="entry name" value="Glycosidases"/>
    <property type="match status" value="2"/>
</dbReference>
<keyword evidence="14" id="KW-0732">Signal</keyword>
<dbReference type="STRING" id="1745343.A0A2J6PVI2"/>
<dbReference type="InterPro" id="IPR029019">
    <property type="entry name" value="HEX_eukaryotic_N"/>
</dbReference>
<dbReference type="SUPFAM" id="SSF51445">
    <property type="entry name" value="(Trans)glycosidases"/>
    <property type="match status" value="1"/>
</dbReference>
<evidence type="ECO:0000313" key="18">
    <source>
        <dbReference type="Proteomes" id="UP000235672"/>
    </source>
</evidence>
<dbReference type="InterPro" id="IPR029018">
    <property type="entry name" value="Hex-like_dom2"/>
</dbReference>
<accession>A0A2J6PVI2</accession>
<dbReference type="AlphaFoldDB" id="A0A2J6PVI2"/>
<organism evidence="17 18">
    <name type="scientific">Hyaloscypha hepaticicola</name>
    <dbReference type="NCBI Taxonomy" id="2082293"/>
    <lineage>
        <taxon>Eukaryota</taxon>
        <taxon>Fungi</taxon>
        <taxon>Dikarya</taxon>
        <taxon>Ascomycota</taxon>
        <taxon>Pezizomycotina</taxon>
        <taxon>Leotiomycetes</taxon>
        <taxon>Helotiales</taxon>
        <taxon>Hyaloscyphaceae</taxon>
        <taxon>Hyaloscypha</taxon>
    </lineage>
</organism>
<dbReference type="Pfam" id="PF00728">
    <property type="entry name" value="Glyco_hydro_20"/>
    <property type="match status" value="2"/>
</dbReference>
<dbReference type="Proteomes" id="UP000235672">
    <property type="component" value="Unassembled WGS sequence"/>
</dbReference>
<evidence type="ECO:0000256" key="2">
    <source>
        <dbReference type="ARBA" id="ARBA00001971"/>
    </source>
</evidence>
<dbReference type="PROSITE" id="PS00086">
    <property type="entry name" value="CYTOCHROME_P450"/>
    <property type="match status" value="1"/>
</dbReference>
<dbReference type="InterPro" id="IPR015883">
    <property type="entry name" value="Glyco_hydro_20_cat"/>
</dbReference>
<evidence type="ECO:0000256" key="7">
    <source>
        <dbReference type="ARBA" id="ARBA00022801"/>
    </source>
</evidence>
<dbReference type="GO" id="GO:0004563">
    <property type="term" value="F:beta-N-acetylhexosaminidase activity"/>
    <property type="evidence" value="ECO:0007669"/>
    <property type="project" value="UniProtKB-EC"/>
</dbReference>
<dbReference type="Gene3D" id="1.10.630.10">
    <property type="entry name" value="Cytochrome P450"/>
    <property type="match status" value="1"/>
</dbReference>
<dbReference type="GO" id="GO:0016705">
    <property type="term" value="F:oxidoreductase activity, acting on paired donors, with incorporation or reduction of molecular oxygen"/>
    <property type="evidence" value="ECO:0007669"/>
    <property type="project" value="InterPro"/>
</dbReference>
<dbReference type="EMBL" id="KZ613496">
    <property type="protein sequence ID" value="PMD18029.1"/>
    <property type="molecule type" value="Genomic_DNA"/>
</dbReference>
<name>A0A2J6PVI2_9HELO</name>
<keyword evidence="8" id="KW-0560">Oxidoreductase</keyword>
<evidence type="ECO:0000313" key="17">
    <source>
        <dbReference type="EMBL" id="PMD18029.1"/>
    </source>
</evidence>
<evidence type="ECO:0000256" key="6">
    <source>
        <dbReference type="ARBA" id="ARBA00022723"/>
    </source>
</evidence>
<evidence type="ECO:0000256" key="11">
    <source>
        <dbReference type="ARBA" id="ARBA00023180"/>
    </source>
</evidence>
<keyword evidence="18" id="KW-1185">Reference proteome</keyword>
<dbReference type="GO" id="GO:0020037">
    <property type="term" value="F:heme binding"/>
    <property type="evidence" value="ECO:0007669"/>
    <property type="project" value="InterPro"/>
</dbReference>
<evidence type="ECO:0000256" key="12">
    <source>
        <dbReference type="ARBA" id="ARBA00023295"/>
    </source>
</evidence>
<keyword evidence="11" id="KW-0325">Glycoprotein</keyword>
<evidence type="ECO:0000256" key="4">
    <source>
        <dbReference type="ARBA" id="ARBA00010617"/>
    </source>
</evidence>
<comment type="similarity">
    <text evidence="3">Belongs to the glycosyl hydrolase 20 family.</text>
</comment>
<dbReference type="PRINTS" id="PR00738">
    <property type="entry name" value="GLHYDRLASE20"/>
</dbReference>
<dbReference type="Pfam" id="PF14845">
    <property type="entry name" value="Glycohydro_20b2"/>
    <property type="match status" value="1"/>
</dbReference>
<dbReference type="CDD" id="cd11063">
    <property type="entry name" value="CYP52"/>
    <property type="match status" value="1"/>
</dbReference>
<gene>
    <name evidence="17" type="ORF">NA56DRAFT_680865</name>
</gene>
<comment type="cofactor">
    <cofactor evidence="2">
        <name>heme</name>
        <dbReference type="ChEBI" id="CHEBI:30413"/>
    </cofactor>
</comment>
<sequence>MWSPIYFLLFLSHQVFAIWPQPVSFQRGNSTLWILKNLEVTYNGKSCTDGFDSQDLVEAAVSRTLDVLFSQNFVPWKLHPRNSNFEPEDCDCDKPTIESLTITQTGNDNSSTFKPLAGQVDESYNLTIATSGQATINAVSYIGVLHALETFTQLFYKHSVEGIYTNMAPVTITDAPKFSHRGLNMDVSRNWFPVKDVLRTIDAISWNKFNRLHLHMTDAQSWPMDIPALPELSKKGAYRKGLSYSPNDIQKIQKYGIERGVEVFIEFDMPGHTTSIAFSHPELIAVYDMQPVSPYSSYFHTGGDEVDIQDYLYDETVKSNDTKVVQPLIQTLVNHTHRLIRKAGLSPIVWEEMALVWNLTLGDDVVVQSWQGGNAVADITANGHKVIAGDYNFWYLDCGKGQWLDFGGAAYDQYYPFADYCSPTKNWRLIYSYDPLAGIPTENQHLVLGGEVHIWTEQTDPVNLDDMVWPRASAAGEILWSGRQDANGNNRTQLDASPRLAEMRERMVNRGIRAGPVQMVFCTQSNATDEEAKMIEEIFEHASLKMVVVAVVAILILVLVTQKITTEWKIRSLGGHAPRVKTWLPLDIDLVARAINGTMYHKNLEVWDRFFNQPKGYHYTVEAGPAGRRCIFTAEPENIKAILATQFGDYGKGEPFHREWKDFLGNSIFVTDLDQWHASRQLIRPQFIKDRVSDLDVFETHVQVLMDQIDQAGRKWDGSEGGKLDVSDLFFRYTLDAATHFLLGRSVGSLEDAEMEFAGAFAEVQRVQNIITRAGPLNPLVPRKTFYKGLKVINEFVTPYIDETLHFTPEELATKTKTEEGYTFLHALASFTRDRTVLRDQLVAVLLAGRDTTASTLSWTFYELARHPEVWKKLREEIIQTVGLEQAPTYSDLKNMKYLQNVMNETLRLYPVVPFNVRLALKDTTLPTGGGPDGLSPVGILKDTPIGYSTLVMQRRPDLTPPTPSPTNPSQTISVLDFVPERWLTWQPKPWTYIPFNGGPRICIGQQFALTEMGYTIVRLLQRYERIENHMPAVDGGKPCLKAEIVLQPGQGVHVSFFRRRGEKK</sequence>
<feature type="chain" id="PRO_5014359898" description="beta-N-acetylhexosaminidase" evidence="14">
    <location>
        <begin position="18"/>
        <end position="1065"/>
    </location>
</feature>
<dbReference type="InterPro" id="IPR047146">
    <property type="entry name" value="Cyt_P450_E_CYP52_fungi"/>
</dbReference>
<dbReference type="GO" id="GO:0005975">
    <property type="term" value="P:carbohydrate metabolic process"/>
    <property type="evidence" value="ECO:0007669"/>
    <property type="project" value="InterPro"/>
</dbReference>
<keyword evidence="9" id="KW-0408">Iron</keyword>
<dbReference type="EC" id="3.2.1.52" evidence="5"/>
<dbReference type="SUPFAM" id="SSF55545">
    <property type="entry name" value="beta-N-acetylhexosaminidase-like domain"/>
    <property type="match status" value="1"/>
</dbReference>
<dbReference type="InterPro" id="IPR017853">
    <property type="entry name" value="GH"/>
</dbReference>
<feature type="signal peptide" evidence="14">
    <location>
        <begin position="1"/>
        <end position="17"/>
    </location>
</feature>
<evidence type="ECO:0000256" key="14">
    <source>
        <dbReference type="SAM" id="SignalP"/>
    </source>
</evidence>
<dbReference type="InterPro" id="IPR001128">
    <property type="entry name" value="Cyt_P450"/>
</dbReference>
<protein>
    <recommendedName>
        <fullName evidence="5">beta-N-acetylhexosaminidase</fullName>
        <ecNumber evidence="5">3.2.1.52</ecNumber>
    </recommendedName>
</protein>
<dbReference type="InterPro" id="IPR017972">
    <property type="entry name" value="Cyt_P450_CS"/>
</dbReference>
<dbReference type="InterPro" id="IPR025705">
    <property type="entry name" value="Beta_hexosaminidase_sua/sub"/>
</dbReference>
<evidence type="ECO:0000256" key="8">
    <source>
        <dbReference type="ARBA" id="ARBA00023002"/>
    </source>
</evidence>
<dbReference type="Pfam" id="PF00067">
    <property type="entry name" value="p450"/>
    <property type="match status" value="1"/>
</dbReference>
<evidence type="ECO:0000256" key="3">
    <source>
        <dbReference type="ARBA" id="ARBA00006285"/>
    </source>
</evidence>
<dbReference type="PANTHER" id="PTHR24287">
    <property type="entry name" value="P450, PUTATIVE (EUROFUNG)-RELATED"/>
    <property type="match status" value="1"/>
</dbReference>
<dbReference type="Gene3D" id="3.30.379.10">
    <property type="entry name" value="Chitobiase/beta-hexosaminidase domain 2-like"/>
    <property type="match status" value="1"/>
</dbReference>
<dbReference type="OrthoDB" id="1470350at2759"/>
<keyword evidence="6" id="KW-0479">Metal-binding</keyword>
<evidence type="ECO:0000256" key="9">
    <source>
        <dbReference type="ARBA" id="ARBA00023004"/>
    </source>
</evidence>
<feature type="domain" description="Glycoside hydrolase family 20 catalytic" evidence="15">
    <location>
        <begin position="178"/>
        <end position="286"/>
    </location>
</feature>
<dbReference type="InterPro" id="IPR036396">
    <property type="entry name" value="Cyt_P450_sf"/>
</dbReference>
<evidence type="ECO:0000256" key="1">
    <source>
        <dbReference type="ARBA" id="ARBA00001231"/>
    </source>
</evidence>
<feature type="domain" description="Glycoside hydrolase family 20 catalytic" evidence="15">
    <location>
        <begin position="289"/>
        <end position="482"/>
    </location>
</feature>
<reference evidence="17 18" key="1">
    <citation type="submission" date="2016-05" db="EMBL/GenBank/DDBJ databases">
        <title>A degradative enzymes factory behind the ericoid mycorrhizal symbiosis.</title>
        <authorList>
            <consortium name="DOE Joint Genome Institute"/>
            <person name="Martino E."/>
            <person name="Morin E."/>
            <person name="Grelet G."/>
            <person name="Kuo A."/>
            <person name="Kohler A."/>
            <person name="Daghino S."/>
            <person name="Barry K."/>
            <person name="Choi C."/>
            <person name="Cichocki N."/>
            <person name="Clum A."/>
            <person name="Copeland A."/>
            <person name="Hainaut M."/>
            <person name="Haridas S."/>
            <person name="Labutti K."/>
            <person name="Lindquist E."/>
            <person name="Lipzen A."/>
            <person name="Khouja H.-R."/>
            <person name="Murat C."/>
            <person name="Ohm R."/>
            <person name="Olson A."/>
            <person name="Spatafora J."/>
            <person name="Veneault-Fourrey C."/>
            <person name="Henrissat B."/>
            <person name="Grigoriev I."/>
            <person name="Martin F."/>
            <person name="Perotto S."/>
        </authorList>
    </citation>
    <scope>NUCLEOTIDE SEQUENCE [LARGE SCALE GENOMIC DNA]</scope>
    <source>
        <strain evidence="17 18">UAMH 7357</strain>
    </source>
</reference>
<dbReference type="PANTHER" id="PTHR24287:SF5">
    <property type="entry name" value="P450, PUTATIVE (EUROFUNG)-RELATED"/>
    <property type="match status" value="1"/>
</dbReference>
<keyword evidence="7 17" id="KW-0378">Hydrolase</keyword>
<evidence type="ECO:0000256" key="13">
    <source>
        <dbReference type="PIRSR" id="PIRSR625705-1"/>
    </source>
</evidence>
<comment type="catalytic activity">
    <reaction evidence="1">
        <text>Hydrolysis of terminal non-reducing N-acetyl-D-hexosamine residues in N-acetyl-beta-D-hexosaminides.</text>
        <dbReference type="EC" id="3.2.1.52"/>
    </reaction>
</comment>
<dbReference type="SUPFAM" id="SSF48264">
    <property type="entry name" value="Cytochrome P450"/>
    <property type="match status" value="1"/>
</dbReference>
<evidence type="ECO:0000256" key="10">
    <source>
        <dbReference type="ARBA" id="ARBA00023033"/>
    </source>
</evidence>
<evidence type="ECO:0000256" key="5">
    <source>
        <dbReference type="ARBA" id="ARBA00012663"/>
    </source>
</evidence>